<name>A0A9P4L7J1_9PLEO</name>
<evidence type="ECO:0000256" key="2">
    <source>
        <dbReference type="SAM" id="Phobius"/>
    </source>
</evidence>
<dbReference type="PANTHER" id="PTHR35395">
    <property type="entry name" value="DUF6536 DOMAIN-CONTAINING PROTEIN"/>
    <property type="match status" value="1"/>
</dbReference>
<keyword evidence="2" id="KW-1133">Transmembrane helix</keyword>
<dbReference type="AlphaFoldDB" id="A0A9P4L7J1"/>
<feature type="transmembrane region" description="Helical" evidence="2">
    <location>
        <begin position="441"/>
        <end position="461"/>
    </location>
</feature>
<evidence type="ECO:0000313" key="4">
    <source>
        <dbReference type="EMBL" id="KAF1845091.1"/>
    </source>
</evidence>
<keyword evidence="2" id="KW-0812">Transmembrane</keyword>
<dbReference type="OrthoDB" id="5429634at2759"/>
<dbReference type="Proteomes" id="UP000800039">
    <property type="component" value="Unassembled WGS sequence"/>
</dbReference>
<protein>
    <recommendedName>
        <fullName evidence="3">DUF6536 domain-containing protein</fullName>
    </recommendedName>
</protein>
<feature type="domain" description="DUF6536" evidence="3">
    <location>
        <begin position="49"/>
        <end position="192"/>
    </location>
</feature>
<dbReference type="GeneID" id="63853267"/>
<feature type="region of interest" description="Disordered" evidence="1">
    <location>
        <begin position="1"/>
        <end position="20"/>
    </location>
</feature>
<dbReference type="EMBL" id="ML976616">
    <property type="protein sequence ID" value="KAF1845091.1"/>
    <property type="molecule type" value="Genomic_DNA"/>
</dbReference>
<dbReference type="InterPro" id="IPR046623">
    <property type="entry name" value="DUF6536"/>
</dbReference>
<feature type="transmembrane region" description="Helical" evidence="2">
    <location>
        <begin position="53"/>
        <end position="75"/>
    </location>
</feature>
<evidence type="ECO:0000313" key="5">
    <source>
        <dbReference type="Proteomes" id="UP000800039"/>
    </source>
</evidence>
<keyword evidence="2" id="KW-0472">Membrane</keyword>
<reference evidence="4" key="1">
    <citation type="submission" date="2020-01" db="EMBL/GenBank/DDBJ databases">
        <authorList>
            <consortium name="DOE Joint Genome Institute"/>
            <person name="Haridas S."/>
            <person name="Albert R."/>
            <person name="Binder M."/>
            <person name="Bloem J."/>
            <person name="Labutti K."/>
            <person name="Salamov A."/>
            <person name="Andreopoulos B."/>
            <person name="Baker S.E."/>
            <person name="Barry K."/>
            <person name="Bills G."/>
            <person name="Bluhm B.H."/>
            <person name="Cannon C."/>
            <person name="Castanera R."/>
            <person name="Culley D.E."/>
            <person name="Daum C."/>
            <person name="Ezra D."/>
            <person name="Gonzalez J.B."/>
            <person name="Henrissat B."/>
            <person name="Kuo A."/>
            <person name="Liang C."/>
            <person name="Lipzen A."/>
            <person name="Lutzoni F."/>
            <person name="Magnuson J."/>
            <person name="Mondo S."/>
            <person name="Nolan M."/>
            <person name="Ohm R."/>
            <person name="Pangilinan J."/>
            <person name="Park H.-J."/>
            <person name="Ramirez L."/>
            <person name="Alfaro M."/>
            <person name="Sun H."/>
            <person name="Tritt A."/>
            <person name="Yoshinaga Y."/>
            <person name="Zwiers L.-H."/>
            <person name="Turgeon B.G."/>
            <person name="Goodwin S.B."/>
            <person name="Spatafora J.W."/>
            <person name="Crous P.W."/>
            <person name="Grigoriev I.V."/>
        </authorList>
    </citation>
    <scope>NUCLEOTIDE SEQUENCE</scope>
    <source>
        <strain evidence="4">CBS 394.84</strain>
    </source>
</reference>
<evidence type="ECO:0000256" key="1">
    <source>
        <dbReference type="SAM" id="MobiDB-lite"/>
    </source>
</evidence>
<feature type="transmembrane region" description="Helical" evidence="2">
    <location>
        <begin position="590"/>
        <end position="611"/>
    </location>
</feature>
<dbReference type="RefSeq" id="XP_040787654.1">
    <property type="nucleotide sequence ID" value="XM_040936016.1"/>
</dbReference>
<feature type="transmembrane region" description="Helical" evidence="2">
    <location>
        <begin position="631"/>
        <end position="654"/>
    </location>
</feature>
<accession>A0A9P4L7J1</accession>
<organism evidence="4 5">
    <name type="scientific">Cucurbitaria berberidis CBS 394.84</name>
    <dbReference type="NCBI Taxonomy" id="1168544"/>
    <lineage>
        <taxon>Eukaryota</taxon>
        <taxon>Fungi</taxon>
        <taxon>Dikarya</taxon>
        <taxon>Ascomycota</taxon>
        <taxon>Pezizomycotina</taxon>
        <taxon>Dothideomycetes</taxon>
        <taxon>Pleosporomycetidae</taxon>
        <taxon>Pleosporales</taxon>
        <taxon>Pleosporineae</taxon>
        <taxon>Cucurbitariaceae</taxon>
        <taxon>Cucurbitaria</taxon>
    </lineage>
</organism>
<evidence type="ECO:0000259" key="3">
    <source>
        <dbReference type="Pfam" id="PF20163"/>
    </source>
</evidence>
<proteinExistence type="predicted"/>
<dbReference type="PANTHER" id="PTHR35395:SF1">
    <property type="entry name" value="DUF6536 DOMAIN-CONTAINING PROTEIN"/>
    <property type="match status" value="1"/>
</dbReference>
<gene>
    <name evidence="4" type="ORF">K460DRAFT_394825</name>
</gene>
<feature type="transmembrane region" description="Helical" evidence="2">
    <location>
        <begin position="333"/>
        <end position="359"/>
    </location>
</feature>
<comment type="caution">
    <text evidence="4">The sequence shown here is derived from an EMBL/GenBank/DDBJ whole genome shotgun (WGS) entry which is preliminary data.</text>
</comment>
<keyword evidence="5" id="KW-1185">Reference proteome</keyword>
<dbReference type="Pfam" id="PF20163">
    <property type="entry name" value="DUF6536"/>
    <property type="match status" value="1"/>
</dbReference>
<sequence length="733" mass="83334">MSQNVVSVHPGGHQTTTHPQPCRKVWPAVTAWWSKLRVVVWFEATFPGWEYGVVWAIIVGMLVLCCNIVFIAIAWTKHQPRLNGLGKLLEGPCDKIDWGSKLAHGVINVLSTLLASPTRHDIDIAHKKRQWVDIGISSWRNIWQRHIGIDRIICWALLAISSAPLHLVWNSVIIFSPIAYQYNQLTVSEGFVRGLPFDKDQKVVMQFAEEGAGSQWPDNVQFLQDDIHTYENLSVTDCKKAYAQHYIRGRADVVVVVEPTVPEINSSTVFGGAFGGMGAFPYEWLCPPESRQNLECYRQLFQSNTTWIFPDYGNPKVAYCLSRKIPERCTLEYASMAAIVTIGANFFKVVCFMVTYWLLKRNNSNNAQTGNRNKHTPLITTGDALASFLEDPDPETFGMSIVEKADFQHGIWDLRWVHINPIPWRERFSCAQFRAIGLRRWLTGITILSLIPLAPALFLFIKLRWLRDELKLNTGAIKQLGIGNPSGLFLFGEWSNWDPARVVPQTRWGVMRNVIQANTPQLALSMAYYLWNSHMTVMIAAYEYDMYAATTKGADGIPLPTDRRSLYVTNPQVGTDQKATPFLVVPFKYWIANSVLWSVLHWLASQAVFFVRVDMLNHWKQVSLFSVSQVGYSIMGFLCSFAVSFIVFGFAMWIGAKKFRNRMPLAATCSGALSAACHPKDPSLKHYEKKVHWGIETEEVQYEEETDSGERRLLRCTFTSLDACYPYSDRLYA</sequence>